<dbReference type="EMBL" id="NHOQ01001472">
    <property type="protein sequence ID" value="PWA24196.1"/>
    <property type="molecule type" value="Genomic_DNA"/>
</dbReference>
<dbReference type="Pfam" id="PF15297">
    <property type="entry name" value="CKAP2_C"/>
    <property type="match status" value="2"/>
</dbReference>
<keyword evidence="5" id="KW-0206">Cytoskeleton</keyword>
<feature type="domain" description="Cytoskeleton-associated protein 2 C-terminal" evidence="7">
    <location>
        <begin position="734"/>
        <end position="833"/>
    </location>
</feature>
<evidence type="ECO:0000259" key="7">
    <source>
        <dbReference type="Pfam" id="PF15297"/>
    </source>
</evidence>
<sequence>MNVIDTRQTSLFCVLIRGNRKKNNNHDGQDDDLIVPKSVGRRFESPLRLSVVSVGKHWGYQKENKHTILKYYIEHTHVHPAECGCAAGIRLMSASFRPGSTLPLDAEGSVAGGGLLAHVHGPVVVGGELRKQKLMEYLAAKGKLKPPNVPQSLHGGSQNQTAVKTSLKVAMGKENKAPPDRIRWHDSKDKTLVPQRSQDPPRRRALGVSDKVNVTNGKQTAICSSSSNVSAPTKVNQNPLLRKTFTVVSSKSSFTPAATQKNQPNRGSRNLSKVQLNGRCTHAAKSDPKPSISSSRATLCPLEMASSRISTGPLVKTKTGLVPAAIQPRNPKSDASRPPGPKRQPFTSQPLKGQLGRMSSISASQRSALVIPINSRGSSKTEAQNRSKPKPLPVKPAPTTARNQLWTGLRSAGPSKCKTVKPEQSVLTSKTGGQPAHTSKTQVNKNTQFVKAGSATSRPSIKRSSTAVKTDESVWSKDGRETKTNRKTQIIQKTSRNIPSGHPLTKCAAAALGYRTAPQPSRSISLLGRTAATETPKVMIKTAPQTEVKKLTAAQQERMRKLQEWRESKGISYKRPPMTVKAPATRTVSVPQPFWASMEREDEARSLICAVDRSLDDCIKLLAEGCPADRVKDVLSRLPAVSQKFAKYWICRARLMEQEGNLDVLPMFEEAVGVVLEPVDELRTAVFDILKKKDEIQENEKRDDGSATTETSPDCSDDPLMTPKPVRVLIKGERGGSSMVKYKITATPGGPASQQKEPVRVKGQEVRFFTPVRRSVRIERSCSRYPPSLQDHDVCVNSYSDLISEEDKETSERQSSCSGSNTPMYIYRQNEALEDKVNVKLILNDSSF</sequence>
<feature type="compositionally biased region" description="Basic and acidic residues" evidence="6">
    <location>
        <begin position="469"/>
        <end position="484"/>
    </location>
</feature>
<feature type="domain" description="Cytoskeleton-associated protein 2 C-terminal" evidence="7">
    <location>
        <begin position="547"/>
        <end position="711"/>
    </location>
</feature>
<feature type="compositionally biased region" description="Polar residues" evidence="6">
    <location>
        <begin position="375"/>
        <end position="386"/>
    </location>
</feature>
<organism evidence="8 9">
    <name type="scientific">Gambusia affinis</name>
    <name type="common">Western mosquitofish</name>
    <name type="synonym">Heterandria affinis</name>
    <dbReference type="NCBI Taxonomy" id="33528"/>
    <lineage>
        <taxon>Eukaryota</taxon>
        <taxon>Metazoa</taxon>
        <taxon>Chordata</taxon>
        <taxon>Craniata</taxon>
        <taxon>Vertebrata</taxon>
        <taxon>Euteleostomi</taxon>
        <taxon>Actinopterygii</taxon>
        <taxon>Neopterygii</taxon>
        <taxon>Teleostei</taxon>
        <taxon>Neoteleostei</taxon>
        <taxon>Acanthomorphata</taxon>
        <taxon>Ovalentaria</taxon>
        <taxon>Atherinomorphae</taxon>
        <taxon>Cyprinodontiformes</taxon>
        <taxon>Poeciliidae</taxon>
        <taxon>Poeciliinae</taxon>
        <taxon>Gambusia</taxon>
    </lineage>
</organism>
<dbReference type="GO" id="GO:0005813">
    <property type="term" value="C:centrosome"/>
    <property type="evidence" value="ECO:0007669"/>
    <property type="project" value="TreeGrafter"/>
</dbReference>
<comment type="similarity">
    <text evidence="2">Belongs to the CKAP2 family.</text>
</comment>
<dbReference type="Proteomes" id="UP000250572">
    <property type="component" value="Unassembled WGS sequence"/>
</dbReference>
<feature type="region of interest" description="Disordered" evidence="6">
    <location>
        <begin position="171"/>
        <end position="206"/>
    </location>
</feature>
<evidence type="ECO:0000313" key="8">
    <source>
        <dbReference type="EMBL" id="PWA24196.1"/>
    </source>
</evidence>
<protein>
    <recommendedName>
        <fullName evidence="7">Cytoskeleton-associated protein 2 C-terminal domain-containing protein</fullName>
    </recommendedName>
</protein>
<evidence type="ECO:0000256" key="5">
    <source>
        <dbReference type="ARBA" id="ARBA00023212"/>
    </source>
</evidence>
<name>A0A315VME1_GAMAF</name>
<dbReference type="InterPro" id="IPR052855">
    <property type="entry name" value="CKAP2-like"/>
</dbReference>
<feature type="compositionally biased region" description="Basic and acidic residues" evidence="6">
    <location>
        <begin position="171"/>
        <end position="191"/>
    </location>
</feature>
<dbReference type="AlphaFoldDB" id="A0A315VME1"/>
<evidence type="ECO:0000256" key="2">
    <source>
        <dbReference type="ARBA" id="ARBA00009468"/>
    </source>
</evidence>
<feature type="region of interest" description="Disordered" evidence="6">
    <location>
        <begin position="311"/>
        <end position="487"/>
    </location>
</feature>
<gene>
    <name evidence="8" type="ORF">CCH79_00016260</name>
</gene>
<comment type="caution">
    <text evidence="8">The sequence shown here is derived from an EMBL/GenBank/DDBJ whole genome shotgun (WGS) entry which is preliminary data.</text>
</comment>
<proteinExistence type="inferred from homology"/>
<feature type="region of interest" description="Disordered" evidence="6">
    <location>
        <begin position="251"/>
        <end position="271"/>
    </location>
</feature>
<reference evidence="8 9" key="1">
    <citation type="journal article" date="2018" name="G3 (Bethesda)">
        <title>A High-Quality Reference Genome for the Invasive Mosquitofish Gambusia affinis Using a Chicago Library.</title>
        <authorList>
            <person name="Hoffberg S.L."/>
            <person name="Troendle N.J."/>
            <person name="Glenn T.C."/>
            <person name="Mahmud O."/>
            <person name="Louha S."/>
            <person name="Chalopin D."/>
            <person name="Bennetzen J.L."/>
            <person name="Mauricio R."/>
        </authorList>
    </citation>
    <scope>NUCLEOTIDE SEQUENCE [LARGE SCALE GENOMIC DNA]</scope>
    <source>
        <strain evidence="8">NE01/NJP1002.9</strain>
        <tissue evidence="8">Muscle</tissue>
    </source>
</reference>
<accession>A0A315VME1</accession>
<dbReference type="GO" id="GO:0005829">
    <property type="term" value="C:cytosol"/>
    <property type="evidence" value="ECO:0007669"/>
    <property type="project" value="TreeGrafter"/>
</dbReference>
<dbReference type="PANTHER" id="PTHR47078">
    <property type="entry name" value="CYTOSKELETON-ASSOCIATED PROTEIN 2-LIKE"/>
    <property type="match status" value="1"/>
</dbReference>
<feature type="region of interest" description="Disordered" evidence="6">
    <location>
        <begin position="697"/>
        <end position="724"/>
    </location>
</feature>
<feature type="compositionally biased region" description="Polar residues" evidence="6">
    <location>
        <begin position="345"/>
        <end position="367"/>
    </location>
</feature>
<evidence type="ECO:0000313" key="9">
    <source>
        <dbReference type="Proteomes" id="UP000250572"/>
    </source>
</evidence>
<evidence type="ECO:0000256" key="3">
    <source>
        <dbReference type="ARBA" id="ARBA00022490"/>
    </source>
</evidence>
<evidence type="ECO:0000256" key="6">
    <source>
        <dbReference type="SAM" id="MobiDB-lite"/>
    </source>
</evidence>
<dbReference type="InterPro" id="IPR029197">
    <property type="entry name" value="CKAP2_C"/>
</dbReference>
<feature type="compositionally biased region" description="Polar residues" evidence="6">
    <location>
        <begin position="425"/>
        <end position="468"/>
    </location>
</feature>
<evidence type="ECO:0000256" key="1">
    <source>
        <dbReference type="ARBA" id="ARBA00004245"/>
    </source>
</evidence>
<keyword evidence="3" id="KW-0963">Cytoplasm</keyword>
<keyword evidence="4" id="KW-0597">Phosphoprotein</keyword>
<dbReference type="PANTHER" id="PTHR47078:SF1">
    <property type="entry name" value="CYTOSKELETON-ASSOCIATED PROTEIN 2-LIKE"/>
    <property type="match status" value="1"/>
</dbReference>
<dbReference type="STRING" id="33528.ENSGAFP00000000556"/>
<evidence type="ECO:0000256" key="4">
    <source>
        <dbReference type="ARBA" id="ARBA00022553"/>
    </source>
</evidence>
<feature type="compositionally biased region" description="Polar residues" evidence="6">
    <location>
        <begin position="256"/>
        <end position="271"/>
    </location>
</feature>
<comment type="subcellular location">
    <subcellularLocation>
        <location evidence="1">Cytoplasm</location>
        <location evidence="1">Cytoskeleton</location>
    </subcellularLocation>
</comment>
<keyword evidence="9" id="KW-1185">Reference proteome</keyword>
<dbReference type="GO" id="GO:0072686">
    <property type="term" value="C:mitotic spindle"/>
    <property type="evidence" value="ECO:0007669"/>
    <property type="project" value="TreeGrafter"/>
</dbReference>